<evidence type="ECO:0000256" key="5">
    <source>
        <dbReference type="ARBA" id="ARBA00022989"/>
    </source>
</evidence>
<dbReference type="EC" id="2.3.1.225" evidence="8"/>
<feature type="non-terminal residue" evidence="10">
    <location>
        <position position="1"/>
    </location>
</feature>
<evidence type="ECO:0000256" key="4">
    <source>
        <dbReference type="ARBA" id="ARBA00022692"/>
    </source>
</evidence>
<dbReference type="PANTHER" id="PTHR12246">
    <property type="entry name" value="PALMITOYLTRANSFERASE ZDHHC16"/>
    <property type="match status" value="1"/>
</dbReference>
<name>A4RVE5_OSTLU</name>
<evidence type="ECO:0000313" key="11">
    <source>
        <dbReference type="Proteomes" id="UP000001568"/>
    </source>
</evidence>
<dbReference type="GO" id="GO:0019706">
    <property type="term" value="F:protein-cysteine S-palmitoyltransferase activity"/>
    <property type="evidence" value="ECO:0007669"/>
    <property type="project" value="UniProtKB-EC"/>
</dbReference>
<keyword evidence="5" id="KW-1133">Transmembrane helix</keyword>
<reference evidence="10 11" key="1">
    <citation type="journal article" date="2007" name="Proc. Natl. Acad. Sci. U.S.A.">
        <title>The tiny eukaryote Ostreococcus provides genomic insights into the paradox of plankton speciation.</title>
        <authorList>
            <person name="Palenik B."/>
            <person name="Grimwood J."/>
            <person name="Aerts A."/>
            <person name="Rouze P."/>
            <person name="Salamov A."/>
            <person name="Putnam N."/>
            <person name="Dupont C."/>
            <person name="Jorgensen R."/>
            <person name="Derelle E."/>
            <person name="Rombauts S."/>
            <person name="Zhou K."/>
            <person name="Otillar R."/>
            <person name="Merchant S.S."/>
            <person name="Podell S."/>
            <person name="Gaasterland T."/>
            <person name="Napoli C."/>
            <person name="Gendler K."/>
            <person name="Manuell A."/>
            <person name="Tai V."/>
            <person name="Vallon O."/>
            <person name="Piganeau G."/>
            <person name="Jancek S."/>
            <person name="Heijde M."/>
            <person name="Jabbari K."/>
            <person name="Bowler C."/>
            <person name="Lohr M."/>
            <person name="Robbens S."/>
            <person name="Werner G."/>
            <person name="Dubchak I."/>
            <person name="Pazour G.J."/>
            <person name="Ren Q."/>
            <person name="Paulsen I."/>
            <person name="Delwiche C."/>
            <person name="Schmutz J."/>
            <person name="Rokhsar D."/>
            <person name="Van de Peer Y."/>
            <person name="Moreau H."/>
            <person name="Grigoriev I.V."/>
        </authorList>
    </citation>
    <scope>NUCLEOTIDE SEQUENCE [LARGE SCALE GENOMIC DNA]</scope>
    <source>
        <strain evidence="10 11">CCE9901</strain>
    </source>
</reference>
<keyword evidence="3 8" id="KW-0808">Transferase</keyword>
<dbReference type="eggNOG" id="KOG1315">
    <property type="taxonomic scope" value="Eukaryota"/>
</dbReference>
<comment type="catalytic activity">
    <reaction evidence="8">
        <text>L-cysteinyl-[protein] + hexadecanoyl-CoA = S-hexadecanoyl-L-cysteinyl-[protein] + CoA</text>
        <dbReference type="Rhea" id="RHEA:36683"/>
        <dbReference type="Rhea" id="RHEA-COMP:10131"/>
        <dbReference type="Rhea" id="RHEA-COMP:11032"/>
        <dbReference type="ChEBI" id="CHEBI:29950"/>
        <dbReference type="ChEBI" id="CHEBI:57287"/>
        <dbReference type="ChEBI" id="CHEBI:57379"/>
        <dbReference type="ChEBI" id="CHEBI:74151"/>
        <dbReference type="EC" id="2.3.1.225"/>
    </reaction>
</comment>
<organism evidence="10 11">
    <name type="scientific">Ostreococcus lucimarinus (strain CCE9901)</name>
    <dbReference type="NCBI Taxonomy" id="436017"/>
    <lineage>
        <taxon>Eukaryota</taxon>
        <taxon>Viridiplantae</taxon>
        <taxon>Chlorophyta</taxon>
        <taxon>Mamiellophyceae</taxon>
        <taxon>Mamiellales</taxon>
        <taxon>Bathycoccaceae</taxon>
        <taxon>Ostreococcus</taxon>
    </lineage>
</organism>
<dbReference type="OrthoDB" id="9909019at2759"/>
<feature type="domain" description="Palmitoyltransferase DHHC" evidence="9">
    <location>
        <begin position="1"/>
        <end position="49"/>
    </location>
</feature>
<comment type="domain">
    <text evidence="8">The DHHC domain is required for palmitoyltransferase activity.</text>
</comment>
<gene>
    <name evidence="10" type="ORF">OSTLU_9699</name>
</gene>
<evidence type="ECO:0000256" key="8">
    <source>
        <dbReference type="RuleBase" id="RU079119"/>
    </source>
</evidence>
<dbReference type="PROSITE" id="PS50216">
    <property type="entry name" value="DHHC"/>
    <property type="match status" value="1"/>
</dbReference>
<dbReference type="InterPro" id="IPR039859">
    <property type="entry name" value="PFA4/ZDH16/20/ERF2-like"/>
</dbReference>
<proteinExistence type="inferred from homology"/>
<feature type="non-terminal residue" evidence="10">
    <location>
        <position position="50"/>
    </location>
</feature>
<comment type="subcellular location">
    <subcellularLocation>
        <location evidence="1">Membrane</location>
        <topology evidence="1">Multi-pass membrane protein</topology>
    </subcellularLocation>
</comment>
<dbReference type="KEGG" id="olu:OSTLU_9699"/>
<sequence>CDTVKPDLCHHCSVCKRCVLKMDHHCPWVMNCVGARNYRYFFNFIAYAWV</sequence>
<evidence type="ECO:0000256" key="7">
    <source>
        <dbReference type="ARBA" id="ARBA00023315"/>
    </source>
</evidence>
<dbReference type="HOGENOM" id="CLU_205489_0_0_1"/>
<evidence type="ECO:0000259" key="9">
    <source>
        <dbReference type="Pfam" id="PF01529"/>
    </source>
</evidence>
<dbReference type="Proteomes" id="UP000001568">
    <property type="component" value="Chromosome 4"/>
</dbReference>
<keyword evidence="6" id="KW-0472">Membrane</keyword>
<dbReference type="InterPro" id="IPR001594">
    <property type="entry name" value="Palmitoyltrfase_DHHC"/>
</dbReference>
<comment type="similarity">
    <text evidence="2 8">Belongs to the DHHC palmitoyltransferase family.</text>
</comment>
<dbReference type="EMBL" id="CP000584">
    <property type="protein sequence ID" value="ABO95414.1"/>
    <property type="molecule type" value="Genomic_DNA"/>
</dbReference>
<dbReference type="Gramene" id="ABO95414">
    <property type="protein sequence ID" value="ABO95414"/>
    <property type="gene ID" value="OSTLU_9699"/>
</dbReference>
<dbReference type="STRING" id="436017.A4RVE5"/>
<evidence type="ECO:0000256" key="6">
    <source>
        <dbReference type="ARBA" id="ARBA00023136"/>
    </source>
</evidence>
<dbReference type="GO" id="GO:0016020">
    <property type="term" value="C:membrane"/>
    <property type="evidence" value="ECO:0007669"/>
    <property type="project" value="UniProtKB-SubCell"/>
</dbReference>
<dbReference type="AlphaFoldDB" id="A4RVE5"/>
<keyword evidence="7 8" id="KW-0012">Acyltransferase</keyword>
<evidence type="ECO:0000313" key="10">
    <source>
        <dbReference type="EMBL" id="ABO95414.1"/>
    </source>
</evidence>
<dbReference type="GeneID" id="5001200"/>
<protein>
    <recommendedName>
        <fullName evidence="8">S-acyltransferase</fullName>
        <ecNumber evidence="8">2.3.1.225</ecNumber>
    </recommendedName>
    <alternativeName>
        <fullName evidence="8">Palmitoyltransferase</fullName>
    </alternativeName>
</protein>
<keyword evidence="11" id="KW-1185">Reference proteome</keyword>
<dbReference type="RefSeq" id="XP_001417121.1">
    <property type="nucleotide sequence ID" value="XM_001417084.1"/>
</dbReference>
<evidence type="ECO:0000256" key="1">
    <source>
        <dbReference type="ARBA" id="ARBA00004141"/>
    </source>
</evidence>
<dbReference type="Pfam" id="PF01529">
    <property type="entry name" value="DHHC"/>
    <property type="match status" value="1"/>
</dbReference>
<accession>A4RVE5</accession>
<evidence type="ECO:0000256" key="3">
    <source>
        <dbReference type="ARBA" id="ARBA00022679"/>
    </source>
</evidence>
<evidence type="ECO:0000256" key="2">
    <source>
        <dbReference type="ARBA" id="ARBA00008574"/>
    </source>
</evidence>
<keyword evidence="4" id="KW-0812">Transmembrane</keyword>